<accession>A0A392SJ38</accession>
<proteinExistence type="predicted"/>
<reference evidence="1 2" key="1">
    <citation type="journal article" date="2018" name="Front. Plant Sci.">
        <title>Red Clover (Trifolium pratense) and Zigzag Clover (T. medium) - A Picture of Genomic Similarities and Differences.</title>
        <authorList>
            <person name="Dluhosova J."/>
            <person name="Istvanek J."/>
            <person name="Nedelnik J."/>
            <person name="Repkova J."/>
        </authorList>
    </citation>
    <scope>NUCLEOTIDE SEQUENCE [LARGE SCALE GENOMIC DNA]</scope>
    <source>
        <strain evidence="2">cv. 10/8</strain>
        <tissue evidence="1">Leaf</tissue>
    </source>
</reference>
<comment type="caution">
    <text evidence="1">The sequence shown here is derived from an EMBL/GenBank/DDBJ whole genome shotgun (WGS) entry which is preliminary data.</text>
</comment>
<dbReference type="EMBL" id="LXQA010386929">
    <property type="protein sequence ID" value="MCI48462.1"/>
    <property type="molecule type" value="Genomic_DNA"/>
</dbReference>
<dbReference type="AlphaFoldDB" id="A0A392SJ38"/>
<evidence type="ECO:0000313" key="2">
    <source>
        <dbReference type="Proteomes" id="UP000265520"/>
    </source>
</evidence>
<organism evidence="1 2">
    <name type="scientific">Trifolium medium</name>
    <dbReference type="NCBI Taxonomy" id="97028"/>
    <lineage>
        <taxon>Eukaryota</taxon>
        <taxon>Viridiplantae</taxon>
        <taxon>Streptophyta</taxon>
        <taxon>Embryophyta</taxon>
        <taxon>Tracheophyta</taxon>
        <taxon>Spermatophyta</taxon>
        <taxon>Magnoliopsida</taxon>
        <taxon>eudicotyledons</taxon>
        <taxon>Gunneridae</taxon>
        <taxon>Pentapetalae</taxon>
        <taxon>rosids</taxon>
        <taxon>fabids</taxon>
        <taxon>Fabales</taxon>
        <taxon>Fabaceae</taxon>
        <taxon>Papilionoideae</taxon>
        <taxon>50 kb inversion clade</taxon>
        <taxon>NPAAA clade</taxon>
        <taxon>Hologalegina</taxon>
        <taxon>IRL clade</taxon>
        <taxon>Trifolieae</taxon>
        <taxon>Trifolium</taxon>
    </lineage>
</organism>
<dbReference type="Proteomes" id="UP000265520">
    <property type="component" value="Unassembled WGS sequence"/>
</dbReference>
<sequence>FLTDSPPEISNNTPVVSQVVKLGPAITENSSMFKFRYAALL</sequence>
<evidence type="ECO:0000313" key="1">
    <source>
        <dbReference type="EMBL" id="MCI48462.1"/>
    </source>
</evidence>
<feature type="non-terminal residue" evidence="1">
    <location>
        <position position="1"/>
    </location>
</feature>
<name>A0A392SJ38_9FABA</name>
<protein>
    <submittedName>
        <fullName evidence="1">Uncharacterized protein</fullName>
    </submittedName>
</protein>
<keyword evidence="2" id="KW-1185">Reference proteome</keyword>